<proteinExistence type="predicted"/>
<name>A0A4Z1QV32_9HYPH</name>
<protein>
    <submittedName>
        <fullName evidence="1">Uncharacterized protein</fullName>
    </submittedName>
</protein>
<reference evidence="1" key="1">
    <citation type="submission" date="2022-10" db="EMBL/GenBank/DDBJ databases">
        <title>Complete genome sequence of Agrobacterium salinitolerans CFBP5507.</title>
        <authorList>
            <person name="Tchabashvili S."/>
            <person name="Yen H.-C."/>
            <person name="Haryono M."/>
            <person name="Lin Y.-C."/>
            <person name="Lai E.-M."/>
            <person name="Kuo C.-H."/>
        </authorList>
    </citation>
    <scope>NUCLEOTIDE SEQUENCE</scope>
    <source>
        <strain evidence="1">CFBP5507</strain>
    </source>
</reference>
<dbReference type="AlphaFoldDB" id="A0A4Z1QV32"/>
<sequence>MTEKVKIPPRPKFHEAVVIERAVEKILTPVQQWLDIRAQFQPKDLKAQLMECIDSNGYEYAKKLEARFGWEPDCDLVEILDRLEPHDAHLTVVQAWVTLYGIKIPFKIGDRVCTPTLRAGTVKDFDRSTAQLAVQSDGNLNEGKDYRTLINFEDAIPILGTIGQPAVAEGGVA</sequence>
<evidence type="ECO:0000313" key="2">
    <source>
        <dbReference type="Proteomes" id="UP000298735"/>
    </source>
</evidence>
<dbReference type="OrthoDB" id="8303613at2"/>
<dbReference type="EMBL" id="CP109968">
    <property type="protein sequence ID" value="UYZ08226.1"/>
    <property type="molecule type" value="Genomic_DNA"/>
</dbReference>
<organism evidence="1 2">
    <name type="scientific">Agrobacterium salinitolerans</name>
    <dbReference type="NCBI Taxonomy" id="1183413"/>
    <lineage>
        <taxon>Bacteria</taxon>
        <taxon>Pseudomonadati</taxon>
        <taxon>Pseudomonadota</taxon>
        <taxon>Alphaproteobacteria</taxon>
        <taxon>Hyphomicrobiales</taxon>
        <taxon>Rhizobiaceae</taxon>
        <taxon>Rhizobium/Agrobacterium group</taxon>
        <taxon>Agrobacterium</taxon>
    </lineage>
</organism>
<accession>A0A4Z1QV32</accession>
<dbReference type="Proteomes" id="UP000298735">
    <property type="component" value="Chromosome Circular"/>
</dbReference>
<dbReference type="KEGG" id="asal:CFBP5507_04255"/>
<gene>
    <name evidence="1" type="ORF">CFBP5507_04255</name>
</gene>
<evidence type="ECO:0000313" key="1">
    <source>
        <dbReference type="EMBL" id="UYZ08226.1"/>
    </source>
</evidence>
<dbReference type="RefSeq" id="WP_137410123.1">
    <property type="nucleotide sequence ID" value="NZ_CP109968.1"/>
</dbReference>